<evidence type="ECO:0000259" key="1">
    <source>
        <dbReference type="Pfam" id="PF13304"/>
    </source>
</evidence>
<keyword evidence="3" id="KW-1185">Reference proteome</keyword>
<reference evidence="2 3" key="1">
    <citation type="submission" date="2019-12" db="EMBL/GenBank/DDBJ databases">
        <title>Whole genome sequencing of endophytic Actinobacterium Micromonospora sp. MPMI6T.</title>
        <authorList>
            <person name="Evv R."/>
            <person name="Podile A.R."/>
        </authorList>
    </citation>
    <scope>NUCLEOTIDE SEQUENCE [LARGE SCALE GENOMIC DNA]</scope>
    <source>
        <strain evidence="2 3">MPMI6</strain>
    </source>
</reference>
<gene>
    <name evidence="2" type="ORF">GSF22_24835</name>
</gene>
<sequence>MVDTNNGDAFPAKLLIQWRSIHESFLHQEMRGIAPPPVGLITEVAVRGGPGDLASRKLSLSMLNLVQGANETGKSMLLDLLASPDAPHYLSGRRWIDGLSAEIRWFDPNPRTLHLEAPAGQMRLISEDRSTPVVSAPYRAIVVRGSQTSLRSHRDLARELGLSEQLFIEVLAQVPQRVRGLVIEVTQQDSVPIVRLDGLPGPLRCDESASFGRMWIVFLECAIALAQMCSDRESTLLLIDEPEAYLHPQIVYRLFHLLGERTSRFQTLVVSHAALPADVRRGWSEFEFKRRPGISESSSLHSQFSDRAR</sequence>
<dbReference type="Gene3D" id="3.40.50.300">
    <property type="entry name" value="P-loop containing nucleotide triphosphate hydrolases"/>
    <property type="match status" value="1"/>
</dbReference>
<dbReference type="Proteomes" id="UP000823521">
    <property type="component" value="Unassembled WGS sequence"/>
</dbReference>
<protein>
    <submittedName>
        <fullName evidence="2">AAA family ATPase</fullName>
    </submittedName>
</protein>
<evidence type="ECO:0000313" key="3">
    <source>
        <dbReference type="Proteomes" id="UP000823521"/>
    </source>
</evidence>
<dbReference type="EMBL" id="WVUH01000273">
    <property type="protein sequence ID" value="MBO4209195.1"/>
    <property type="molecule type" value="Genomic_DNA"/>
</dbReference>
<name>A0ABS3VXC9_MICEH</name>
<proteinExistence type="predicted"/>
<dbReference type="SUPFAM" id="SSF52540">
    <property type="entry name" value="P-loop containing nucleoside triphosphate hydrolases"/>
    <property type="match status" value="1"/>
</dbReference>
<dbReference type="InterPro" id="IPR003959">
    <property type="entry name" value="ATPase_AAA_core"/>
</dbReference>
<dbReference type="Pfam" id="PF13304">
    <property type="entry name" value="AAA_21"/>
    <property type="match status" value="1"/>
</dbReference>
<accession>A0ABS3VXC9</accession>
<dbReference type="RefSeq" id="WP_208816168.1">
    <property type="nucleotide sequence ID" value="NZ_WVUH01000273.1"/>
</dbReference>
<feature type="domain" description="ATPase AAA-type core" evidence="1">
    <location>
        <begin position="223"/>
        <end position="272"/>
    </location>
</feature>
<evidence type="ECO:0000313" key="2">
    <source>
        <dbReference type="EMBL" id="MBO4209195.1"/>
    </source>
</evidence>
<dbReference type="InterPro" id="IPR027417">
    <property type="entry name" value="P-loop_NTPase"/>
</dbReference>
<comment type="caution">
    <text evidence="2">The sequence shown here is derived from an EMBL/GenBank/DDBJ whole genome shotgun (WGS) entry which is preliminary data.</text>
</comment>
<organism evidence="2 3">
    <name type="scientific">Micromonospora echinofusca</name>
    <dbReference type="NCBI Taxonomy" id="47858"/>
    <lineage>
        <taxon>Bacteria</taxon>
        <taxon>Bacillati</taxon>
        <taxon>Actinomycetota</taxon>
        <taxon>Actinomycetes</taxon>
        <taxon>Micromonosporales</taxon>
        <taxon>Micromonosporaceae</taxon>
        <taxon>Micromonospora</taxon>
    </lineage>
</organism>